<dbReference type="InterPro" id="IPR010987">
    <property type="entry name" value="Glutathione-S-Trfase_C-like"/>
</dbReference>
<dbReference type="PROSITE" id="PS50404">
    <property type="entry name" value="GST_NTER"/>
    <property type="match status" value="1"/>
</dbReference>
<comment type="similarity">
    <text evidence="3">Belongs to the GST superfamily.</text>
</comment>
<dbReference type="SUPFAM" id="SSF47616">
    <property type="entry name" value="GST C-terminal domain-like"/>
    <property type="match status" value="1"/>
</dbReference>
<evidence type="ECO:0000256" key="3">
    <source>
        <dbReference type="RuleBase" id="RU369102"/>
    </source>
</evidence>
<keyword evidence="7" id="KW-1185">Reference proteome</keyword>
<sequence length="230" mass="26387">MEKEDKVTLYGMWASTYSKRVEMALRIKGIPYEYVEEDLANKSPSLLKYNPIHKKVPVLVHNGKPIIESLVILEYIDETWKNASPLLPEDPYKKAKVRFWASFIQQQLFEAMGKVMTQDGEAQEKAADEVFEKMKALEEGMSEFFPEGIQDIDVTKIGLLDILMSTTFGSFKVFEEVIGVKILVPERNPLIYKWVIALKQVPLVQESLSPPHKLAALLQHYRQNTIKPCN</sequence>
<evidence type="ECO:0000259" key="5">
    <source>
        <dbReference type="PROSITE" id="PS50405"/>
    </source>
</evidence>
<dbReference type="PANTHER" id="PTHR11260">
    <property type="entry name" value="GLUTATHIONE S-TRANSFERASE, GST, SUPERFAMILY, GST DOMAIN CONTAINING"/>
    <property type="match status" value="1"/>
</dbReference>
<dbReference type="EC" id="2.5.1.18" evidence="3"/>
<dbReference type="InterPro" id="IPR045073">
    <property type="entry name" value="Omega/Tau-like"/>
</dbReference>
<dbReference type="Gene3D" id="3.40.30.10">
    <property type="entry name" value="Glutaredoxin"/>
    <property type="match status" value="1"/>
</dbReference>
<comment type="caution">
    <text evidence="6">The sequence shown here is derived from an EMBL/GenBank/DDBJ whole genome shotgun (WGS) entry which is preliminary data.</text>
</comment>
<evidence type="ECO:0000256" key="2">
    <source>
        <dbReference type="ARBA" id="ARBA00047960"/>
    </source>
</evidence>
<dbReference type="InterPro" id="IPR004045">
    <property type="entry name" value="Glutathione_S-Trfase_N"/>
</dbReference>
<keyword evidence="1 3" id="KW-0808">Transferase</keyword>
<accession>A0ABQ9KGI0</accession>
<evidence type="ECO:0000313" key="6">
    <source>
        <dbReference type="EMBL" id="KAJ9135711.1"/>
    </source>
</evidence>
<dbReference type="SFLD" id="SFLDS00019">
    <property type="entry name" value="Glutathione_Transferase_(cytos"/>
    <property type="match status" value="1"/>
</dbReference>
<dbReference type="SUPFAM" id="SSF52833">
    <property type="entry name" value="Thioredoxin-like"/>
    <property type="match status" value="1"/>
</dbReference>
<comment type="function">
    <text evidence="3">Is involved in the conjugation of reduced glutathione to a wide number of exogenous and endogenous hydrophobic electrophiles.</text>
</comment>
<evidence type="ECO:0000256" key="1">
    <source>
        <dbReference type="ARBA" id="ARBA00022679"/>
    </source>
</evidence>
<dbReference type="CDD" id="cd03058">
    <property type="entry name" value="GST_N_Tau"/>
    <property type="match status" value="1"/>
</dbReference>
<dbReference type="SFLD" id="SFLDG00358">
    <property type="entry name" value="Main_(cytGST)"/>
    <property type="match status" value="1"/>
</dbReference>
<comment type="subcellular location">
    <subcellularLocation>
        <location evidence="3">Cytoplasm</location>
        <location evidence="3">Cytosol</location>
    </subcellularLocation>
</comment>
<evidence type="ECO:0000259" key="4">
    <source>
        <dbReference type="PROSITE" id="PS50404"/>
    </source>
</evidence>
<organism evidence="6 7">
    <name type="scientific">Hevea brasiliensis</name>
    <name type="common">Para rubber tree</name>
    <name type="synonym">Siphonia brasiliensis</name>
    <dbReference type="NCBI Taxonomy" id="3981"/>
    <lineage>
        <taxon>Eukaryota</taxon>
        <taxon>Viridiplantae</taxon>
        <taxon>Streptophyta</taxon>
        <taxon>Embryophyta</taxon>
        <taxon>Tracheophyta</taxon>
        <taxon>Spermatophyta</taxon>
        <taxon>Magnoliopsida</taxon>
        <taxon>eudicotyledons</taxon>
        <taxon>Gunneridae</taxon>
        <taxon>Pentapetalae</taxon>
        <taxon>rosids</taxon>
        <taxon>fabids</taxon>
        <taxon>Malpighiales</taxon>
        <taxon>Euphorbiaceae</taxon>
        <taxon>Crotonoideae</taxon>
        <taxon>Micrandreae</taxon>
        <taxon>Hevea</taxon>
    </lineage>
</organism>
<comment type="catalytic activity">
    <reaction evidence="2 3">
        <text>RX + glutathione = an S-substituted glutathione + a halide anion + H(+)</text>
        <dbReference type="Rhea" id="RHEA:16437"/>
        <dbReference type="ChEBI" id="CHEBI:15378"/>
        <dbReference type="ChEBI" id="CHEBI:16042"/>
        <dbReference type="ChEBI" id="CHEBI:17792"/>
        <dbReference type="ChEBI" id="CHEBI:57925"/>
        <dbReference type="ChEBI" id="CHEBI:90779"/>
        <dbReference type="EC" id="2.5.1.18"/>
    </reaction>
</comment>
<dbReference type="PROSITE" id="PS51354">
    <property type="entry name" value="GLUTAREDOXIN_2"/>
    <property type="match status" value="1"/>
</dbReference>
<dbReference type="Gene3D" id="1.20.1050.10">
    <property type="match status" value="1"/>
</dbReference>
<dbReference type="Pfam" id="PF02798">
    <property type="entry name" value="GST_N"/>
    <property type="match status" value="1"/>
</dbReference>
<dbReference type="PANTHER" id="PTHR11260:SF753">
    <property type="entry name" value="GLUTATHIONE TRANSFERASE"/>
    <property type="match status" value="1"/>
</dbReference>
<dbReference type="InterPro" id="IPR040079">
    <property type="entry name" value="Glutathione_S-Trfase"/>
</dbReference>
<keyword evidence="3" id="KW-0963">Cytoplasm</keyword>
<dbReference type="InterPro" id="IPR036282">
    <property type="entry name" value="Glutathione-S-Trfase_C_sf"/>
</dbReference>
<name>A0ABQ9KGI0_HEVBR</name>
<dbReference type="CDD" id="cd03185">
    <property type="entry name" value="GST_C_Tau"/>
    <property type="match status" value="1"/>
</dbReference>
<dbReference type="InterPro" id="IPR036249">
    <property type="entry name" value="Thioredoxin-like_sf"/>
</dbReference>
<evidence type="ECO:0000313" key="7">
    <source>
        <dbReference type="Proteomes" id="UP001174677"/>
    </source>
</evidence>
<feature type="domain" description="GST C-terminal" evidence="5">
    <location>
        <begin position="90"/>
        <end position="217"/>
    </location>
</feature>
<dbReference type="EMBL" id="JARPOI010000018">
    <property type="protein sequence ID" value="KAJ9135711.1"/>
    <property type="molecule type" value="Genomic_DNA"/>
</dbReference>
<dbReference type="InterPro" id="IPR045074">
    <property type="entry name" value="GST_C_Tau"/>
</dbReference>
<reference evidence="6 7" key="1">
    <citation type="journal article" date="2023" name="Plant Biotechnol. J.">
        <title>Chromosome-level wild Hevea brasiliensis genome provides new tools for genomic-assisted breeding and valuable loci to elevate rubber yield.</title>
        <authorList>
            <person name="Cheng H."/>
            <person name="Song X."/>
            <person name="Hu Y."/>
            <person name="Wu T."/>
            <person name="Yang Q."/>
            <person name="An Z."/>
            <person name="Feng S."/>
            <person name="Deng Z."/>
            <person name="Wu W."/>
            <person name="Zeng X."/>
            <person name="Tu M."/>
            <person name="Wang X."/>
            <person name="Huang H."/>
        </authorList>
    </citation>
    <scope>NUCLEOTIDE SEQUENCE [LARGE SCALE GENOMIC DNA]</scope>
    <source>
        <strain evidence="6">MT/VB/25A 57/8</strain>
    </source>
</reference>
<protein>
    <recommendedName>
        <fullName evidence="3">Glutathione S-transferase</fullName>
        <ecNumber evidence="3">2.5.1.18</ecNumber>
    </recommendedName>
</protein>
<proteinExistence type="inferred from homology"/>
<dbReference type="Proteomes" id="UP001174677">
    <property type="component" value="Chromosome 18"/>
</dbReference>
<dbReference type="PROSITE" id="PS50405">
    <property type="entry name" value="GST_CTER"/>
    <property type="match status" value="1"/>
</dbReference>
<feature type="domain" description="GST N-terminal" evidence="4">
    <location>
        <begin position="5"/>
        <end position="84"/>
    </location>
</feature>
<dbReference type="SFLD" id="SFLDG01152">
    <property type="entry name" value="Main.3:_Omega-_and_Tau-like"/>
    <property type="match status" value="1"/>
</dbReference>
<gene>
    <name evidence="6" type="ORF">P3X46_032863</name>
</gene>